<dbReference type="EMBL" id="JBJKBG010000003">
    <property type="protein sequence ID" value="KAL3745465.1"/>
    <property type="molecule type" value="Genomic_DNA"/>
</dbReference>
<dbReference type="Proteomes" id="UP001634007">
    <property type="component" value="Unassembled WGS sequence"/>
</dbReference>
<evidence type="ECO:0000313" key="4">
    <source>
        <dbReference type="Proteomes" id="UP001634007"/>
    </source>
</evidence>
<accession>A0ABD3L0L1</accession>
<evidence type="ECO:0000256" key="2">
    <source>
        <dbReference type="SAM" id="SignalP"/>
    </source>
</evidence>
<dbReference type="PANTHER" id="PTHR33184:SF72">
    <property type="entry name" value="BETA-1,3-N-ACETYLGLUCOSAMINYLTRANSFERASE FAMILY PROTEIN"/>
    <property type="match status" value="1"/>
</dbReference>
<protein>
    <submittedName>
        <fullName evidence="3">Uncharacterized protein</fullName>
    </submittedName>
</protein>
<dbReference type="PANTHER" id="PTHR33184">
    <property type="entry name" value="PROTEIN TAPETUM DETERMINANT 1-LIKE-RELATED"/>
    <property type="match status" value="1"/>
</dbReference>
<dbReference type="InterPro" id="IPR040361">
    <property type="entry name" value="TPD1"/>
</dbReference>
<evidence type="ECO:0000256" key="1">
    <source>
        <dbReference type="ARBA" id="ARBA00022729"/>
    </source>
</evidence>
<organism evidence="3 4">
    <name type="scientific">Eucalyptus globulus</name>
    <name type="common">Tasmanian blue gum</name>
    <dbReference type="NCBI Taxonomy" id="34317"/>
    <lineage>
        <taxon>Eukaryota</taxon>
        <taxon>Viridiplantae</taxon>
        <taxon>Streptophyta</taxon>
        <taxon>Embryophyta</taxon>
        <taxon>Tracheophyta</taxon>
        <taxon>Spermatophyta</taxon>
        <taxon>Magnoliopsida</taxon>
        <taxon>eudicotyledons</taxon>
        <taxon>Gunneridae</taxon>
        <taxon>Pentapetalae</taxon>
        <taxon>rosids</taxon>
        <taxon>malvids</taxon>
        <taxon>Myrtales</taxon>
        <taxon>Myrtaceae</taxon>
        <taxon>Myrtoideae</taxon>
        <taxon>Eucalypteae</taxon>
        <taxon>Eucalyptus</taxon>
    </lineage>
</organism>
<evidence type="ECO:0000313" key="3">
    <source>
        <dbReference type="EMBL" id="KAL3745465.1"/>
    </source>
</evidence>
<feature type="signal peptide" evidence="2">
    <location>
        <begin position="1"/>
        <end position="22"/>
    </location>
</feature>
<reference evidence="3 4" key="1">
    <citation type="submission" date="2024-11" db="EMBL/GenBank/DDBJ databases">
        <title>Chromosome-level genome assembly of Eucalyptus globulus Labill. provides insights into its genome evolution.</title>
        <authorList>
            <person name="Li X."/>
        </authorList>
    </citation>
    <scope>NUCLEOTIDE SEQUENCE [LARGE SCALE GENOMIC DNA]</scope>
    <source>
        <strain evidence="3">CL2024</strain>
        <tissue evidence="3">Fresh tender leaves</tissue>
    </source>
</reference>
<keyword evidence="1 2" id="KW-0732">Signal</keyword>
<comment type="caution">
    <text evidence="3">The sequence shown here is derived from an EMBL/GenBank/DDBJ whole genome shotgun (WGS) entry which is preliminary data.</text>
</comment>
<dbReference type="AlphaFoldDB" id="A0ABD3L0L1"/>
<gene>
    <name evidence="3" type="ORF">ACJRO7_014551</name>
</gene>
<proteinExistence type="predicted"/>
<feature type="chain" id="PRO_5044852700" evidence="2">
    <location>
        <begin position="23"/>
        <end position="121"/>
    </location>
</feature>
<keyword evidence="4" id="KW-1185">Reference proteome</keyword>
<name>A0ABD3L0L1_EUCGL</name>
<dbReference type="Pfam" id="PF24068">
    <property type="entry name" value="TPD1_C"/>
    <property type="match status" value="1"/>
</dbReference>
<sequence length="121" mass="13211">MATPVKILIAILIMLCVGKGNCQCSPQDIEIVQSQTGAIVQQKPEWKVTINKKCDCTIENVNLVCPGFQTIEPIDPSVLQIQGDKCLLKGGQAITQAISFSYAWDDSYSFKIDPNFTVACS</sequence>